<keyword evidence="3" id="KW-1185">Reference proteome</keyword>
<sequence length="76" mass="8228">MHQGTLSPFAHCAARGGRRLSLGILQWMKVREWAQWAGERPGKGNVARHSVPGSVRRALPSRAGSFGHAQREGQGA</sequence>
<organism evidence="2 3">
    <name type="scientific">Hyalangium minutum</name>
    <dbReference type="NCBI Taxonomy" id="394096"/>
    <lineage>
        <taxon>Bacteria</taxon>
        <taxon>Pseudomonadati</taxon>
        <taxon>Myxococcota</taxon>
        <taxon>Myxococcia</taxon>
        <taxon>Myxococcales</taxon>
        <taxon>Cystobacterineae</taxon>
        <taxon>Archangiaceae</taxon>
        <taxon>Hyalangium</taxon>
    </lineage>
</organism>
<evidence type="ECO:0000313" key="2">
    <source>
        <dbReference type="EMBL" id="KFE65358.1"/>
    </source>
</evidence>
<dbReference type="STRING" id="394096.DB31_1474"/>
<feature type="region of interest" description="Disordered" evidence="1">
    <location>
        <begin position="57"/>
        <end position="76"/>
    </location>
</feature>
<evidence type="ECO:0000313" key="3">
    <source>
        <dbReference type="Proteomes" id="UP000028725"/>
    </source>
</evidence>
<evidence type="ECO:0000256" key="1">
    <source>
        <dbReference type="SAM" id="MobiDB-lite"/>
    </source>
</evidence>
<dbReference type="Proteomes" id="UP000028725">
    <property type="component" value="Unassembled WGS sequence"/>
</dbReference>
<protein>
    <submittedName>
        <fullName evidence="2">Uncharacterized protein</fullName>
    </submittedName>
</protein>
<proteinExistence type="predicted"/>
<gene>
    <name evidence="2" type="ORF">DB31_1474</name>
</gene>
<name>A0A085WCE5_9BACT</name>
<dbReference type="EMBL" id="JMCB01000012">
    <property type="protein sequence ID" value="KFE65358.1"/>
    <property type="molecule type" value="Genomic_DNA"/>
</dbReference>
<comment type="caution">
    <text evidence="2">The sequence shown here is derived from an EMBL/GenBank/DDBJ whole genome shotgun (WGS) entry which is preliminary data.</text>
</comment>
<dbReference type="AlphaFoldDB" id="A0A085WCE5"/>
<accession>A0A085WCE5</accession>
<reference evidence="2 3" key="1">
    <citation type="submission" date="2014-04" db="EMBL/GenBank/DDBJ databases">
        <title>Genome assembly of Hyalangium minutum DSM 14724.</title>
        <authorList>
            <person name="Sharma G."/>
            <person name="Subramanian S."/>
        </authorList>
    </citation>
    <scope>NUCLEOTIDE SEQUENCE [LARGE SCALE GENOMIC DNA]</scope>
    <source>
        <strain evidence="2 3">DSM 14724</strain>
    </source>
</reference>